<reference evidence="1" key="1">
    <citation type="submission" date="2022-03" db="EMBL/GenBank/DDBJ databases">
        <title>De novo assembled genomes of Belliella spp. (Cyclobacteriaceae) strains.</title>
        <authorList>
            <person name="Szabo A."/>
            <person name="Korponai K."/>
            <person name="Felfoldi T."/>
        </authorList>
    </citation>
    <scope>NUCLEOTIDE SEQUENCE</scope>
    <source>
        <strain evidence="1">DSM 111903</strain>
    </source>
</reference>
<comment type="caution">
    <text evidence="1">The sequence shown here is derived from an EMBL/GenBank/DDBJ whole genome shotgun (WGS) entry which is preliminary data.</text>
</comment>
<evidence type="ECO:0008006" key="3">
    <source>
        <dbReference type="Google" id="ProtNLM"/>
    </source>
</evidence>
<accession>A0ABS9VH04</accession>
<dbReference type="InterPro" id="IPR022385">
    <property type="entry name" value="Rhs_assc_core"/>
</dbReference>
<dbReference type="Proteomes" id="UP001165430">
    <property type="component" value="Unassembled WGS sequence"/>
</dbReference>
<dbReference type="Gene3D" id="2.180.10.10">
    <property type="entry name" value="RHS repeat-associated core"/>
    <property type="match status" value="1"/>
</dbReference>
<name>A0ABS9VH04_9BACT</name>
<organism evidence="1 2">
    <name type="scientific">Belliella alkalica</name>
    <dbReference type="NCBI Taxonomy" id="1730871"/>
    <lineage>
        <taxon>Bacteria</taxon>
        <taxon>Pseudomonadati</taxon>
        <taxon>Bacteroidota</taxon>
        <taxon>Cytophagia</taxon>
        <taxon>Cytophagales</taxon>
        <taxon>Cyclobacteriaceae</taxon>
        <taxon>Belliella</taxon>
    </lineage>
</organism>
<gene>
    <name evidence="1" type="ORF">MM213_19565</name>
</gene>
<sequence>MTFNSYSAPSGVRQKFKFNGKEREELTGWDDFGARMYMSDLGRWGVVDPLADHPNQIDKSPYAAMWNNPIRYNDPDGRCPNCITGLIGAGIGALVGGGIEVAAQLYKSGSVTDWSAVGGSALQGGITGGAAGFTGGASLVVTAGVAGTANAVGGTANRAIQGQGTTIEDVALDATIGSALGAGGKVVGNAVSGVVDDLSNAAKGKLGEALTNVKYGAKGYVNSGKAVVETGKKTATGRVQVAKYDHAFKNPFTGKQLTVESKFNTSGLTGNQKAAAGNVTTSGGLIISNPTSQHVGQAAGAAASGTGAGVVTQKERD</sequence>
<protein>
    <recommendedName>
        <fullName evidence="3">RHS repeat-associated core domain-containing protein</fullName>
    </recommendedName>
</protein>
<dbReference type="RefSeq" id="WP_241414576.1">
    <property type="nucleotide sequence ID" value="NZ_JAKZGO010000028.1"/>
</dbReference>
<dbReference type="NCBIfam" id="TIGR03696">
    <property type="entry name" value="Rhs_assc_core"/>
    <property type="match status" value="1"/>
</dbReference>
<keyword evidence="2" id="KW-1185">Reference proteome</keyword>
<dbReference type="EMBL" id="JAKZGO010000028">
    <property type="protein sequence ID" value="MCH7415708.1"/>
    <property type="molecule type" value="Genomic_DNA"/>
</dbReference>
<evidence type="ECO:0000313" key="2">
    <source>
        <dbReference type="Proteomes" id="UP001165430"/>
    </source>
</evidence>
<evidence type="ECO:0000313" key="1">
    <source>
        <dbReference type="EMBL" id="MCH7415708.1"/>
    </source>
</evidence>
<proteinExistence type="predicted"/>